<dbReference type="PRINTS" id="PR00006">
    <property type="entry name" value="COFILIN"/>
</dbReference>
<feature type="compositionally biased region" description="Basic and acidic residues" evidence="10">
    <location>
        <begin position="308"/>
        <end position="328"/>
    </location>
</feature>
<dbReference type="AlphaFoldDB" id="A0AAD5TYR4"/>
<dbReference type="GO" id="GO:0003682">
    <property type="term" value="F:chromatin binding"/>
    <property type="evidence" value="ECO:0007669"/>
    <property type="project" value="TreeGrafter"/>
</dbReference>
<feature type="domain" description="ADF-H" evidence="11">
    <location>
        <begin position="2"/>
        <end position="141"/>
    </location>
</feature>
<keyword evidence="8" id="KW-0131">Cell cycle</keyword>
<dbReference type="CDD" id="cd11286">
    <property type="entry name" value="ADF_cofilin_like"/>
    <property type="match status" value="1"/>
</dbReference>
<proteinExistence type="inferred from homology"/>
<evidence type="ECO:0000256" key="2">
    <source>
        <dbReference type="ARBA" id="ARBA00006844"/>
    </source>
</evidence>
<comment type="subcellular location">
    <subcellularLocation>
        <location evidence="1">Nucleus matrix</location>
    </subcellularLocation>
</comment>
<dbReference type="Gene3D" id="3.40.20.10">
    <property type="entry name" value="Severin"/>
    <property type="match status" value="1"/>
</dbReference>
<sequence length="518" mass="59144">MSSGVQVTSHGVSQYEDMKLKRKYNYIVYEIIDDSIQATHVHERTSNNTGTEAIYNEFISHFPADEGRFGVFDLEYQTPNDGIRSKLLFFLWAPDSAKIKSRMIYASSKLAIRQKLDGIHSEMQCTDLSELAFDEVFSKIAPEGSAPLNSLLKQDCLAHHTKPASNYTDLAKINEKFIEDNDELKSIILINCGGQVDITDFISFREDLKIYVFDSHRPVNLQNIYGNYNVCMVDDGDLNEMDDIQEAFSVLISADNDDLTSSEEDDEDEDEDEDAENDEDSNEIEVKEDETAEENSTEEENKLKRKKTSEDRERTKKKNKSENTRLEKGQKLLEKQEVIRKYYSEGSFYGTCASVLMYNLVSQIGDGSNDILWWAILGLTEQYLNDKISFEKYEIQLENYNEEVVKFNVTLDTDVNLTSLSNNNSTDSIPNSSTAAPRLDNNSDMEGTEDLLLPSVGLNGVRSANDQTIFSSEEFRVMLLRHWNLLDSMYHSTYVATKLGVWKEKGRQKLLHMLCMMG</sequence>
<keyword evidence="6" id="KW-0009">Actin-binding</keyword>
<organism evidence="12 13">
    <name type="scientific">Clydaea vesicula</name>
    <dbReference type="NCBI Taxonomy" id="447962"/>
    <lineage>
        <taxon>Eukaryota</taxon>
        <taxon>Fungi</taxon>
        <taxon>Fungi incertae sedis</taxon>
        <taxon>Chytridiomycota</taxon>
        <taxon>Chytridiomycota incertae sedis</taxon>
        <taxon>Chytridiomycetes</taxon>
        <taxon>Lobulomycetales</taxon>
        <taxon>Lobulomycetaceae</taxon>
        <taxon>Clydaea</taxon>
    </lineage>
</organism>
<dbReference type="InterPro" id="IPR002108">
    <property type="entry name" value="ADF-H"/>
</dbReference>
<evidence type="ECO:0000256" key="6">
    <source>
        <dbReference type="ARBA" id="ARBA00023203"/>
    </source>
</evidence>
<evidence type="ECO:0000256" key="7">
    <source>
        <dbReference type="ARBA" id="ARBA00023242"/>
    </source>
</evidence>
<dbReference type="PANTHER" id="PTHR10507:SF0">
    <property type="entry name" value="CELL DIVISION CONTROL PROTEIN 45 HOMOLOG"/>
    <property type="match status" value="1"/>
</dbReference>
<keyword evidence="13" id="KW-1185">Reference proteome</keyword>
<protein>
    <recommendedName>
        <fullName evidence="4">Cofilin</fullName>
    </recommendedName>
    <alternativeName>
        <fullName evidence="9">Actin-depolymerizing factor 1</fullName>
    </alternativeName>
</protein>
<dbReference type="Pfam" id="PF00241">
    <property type="entry name" value="Cofilin_ADF"/>
    <property type="match status" value="1"/>
</dbReference>
<evidence type="ECO:0000256" key="10">
    <source>
        <dbReference type="SAM" id="MobiDB-lite"/>
    </source>
</evidence>
<reference evidence="12" key="1">
    <citation type="submission" date="2020-05" db="EMBL/GenBank/DDBJ databases">
        <title>Phylogenomic resolution of chytrid fungi.</title>
        <authorList>
            <person name="Stajich J.E."/>
            <person name="Amses K."/>
            <person name="Simmons R."/>
            <person name="Seto K."/>
            <person name="Myers J."/>
            <person name="Bonds A."/>
            <person name="Quandt C.A."/>
            <person name="Barry K."/>
            <person name="Liu P."/>
            <person name="Grigoriev I."/>
            <person name="Longcore J.E."/>
            <person name="James T.Y."/>
        </authorList>
    </citation>
    <scope>NUCLEOTIDE SEQUENCE</scope>
    <source>
        <strain evidence="12">JEL0476</strain>
    </source>
</reference>
<keyword evidence="5" id="KW-0235">DNA replication</keyword>
<dbReference type="GO" id="GO:0000727">
    <property type="term" value="P:double-strand break repair via break-induced replication"/>
    <property type="evidence" value="ECO:0007669"/>
    <property type="project" value="TreeGrafter"/>
</dbReference>
<dbReference type="Proteomes" id="UP001211065">
    <property type="component" value="Unassembled WGS sequence"/>
</dbReference>
<feature type="region of interest" description="Disordered" evidence="10">
    <location>
        <begin position="420"/>
        <end position="441"/>
    </location>
</feature>
<dbReference type="EMBL" id="JADGJW010000474">
    <property type="protein sequence ID" value="KAJ3216522.1"/>
    <property type="molecule type" value="Genomic_DNA"/>
</dbReference>
<comment type="caution">
    <text evidence="12">The sequence shown here is derived from an EMBL/GenBank/DDBJ whole genome shotgun (WGS) entry which is preliminary data.</text>
</comment>
<feature type="region of interest" description="Disordered" evidence="10">
    <location>
        <begin position="253"/>
        <end position="328"/>
    </location>
</feature>
<evidence type="ECO:0000259" key="11">
    <source>
        <dbReference type="PROSITE" id="PS51263"/>
    </source>
</evidence>
<dbReference type="GO" id="GO:0003779">
    <property type="term" value="F:actin binding"/>
    <property type="evidence" value="ECO:0007669"/>
    <property type="project" value="UniProtKB-KW"/>
</dbReference>
<comment type="similarity">
    <text evidence="3">Belongs to the CDC45 family.</text>
</comment>
<dbReference type="InterPro" id="IPR003874">
    <property type="entry name" value="CDC45"/>
</dbReference>
<gene>
    <name evidence="12" type="ORF">HK099_005836</name>
</gene>
<dbReference type="GO" id="GO:0003688">
    <property type="term" value="F:DNA replication origin binding"/>
    <property type="evidence" value="ECO:0007669"/>
    <property type="project" value="TreeGrafter"/>
</dbReference>
<accession>A0AAD5TYR4</accession>
<evidence type="ECO:0000256" key="9">
    <source>
        <dbReference type="ARBA" id="ARBA00032427"/>
    </source>
</evidence>
<dbReference type="GO" id="GO:0016363">
    <property type="term" value="C:nuclear matrix"/>
    <property type="evidence" value="ECO:0007669"/>
    <property type="project" value="UniProtKB-SubCell"/>
</dbReference>
<comment type="similarity">
    <text evidence="2">Belongs to the actin-binding proteins ADF family.</text>
</comment>
<dbReference type="GO" id="GO:0006270">
    <property type="term" value="P:DNA replication initiation"/>
    <property type="evidence" value="ECO:0007669"/>
    <property type="project" value="InterPro"/>
</dbReference>
<evidence type="ECO:0000256" key="8">
    <source>
        <dbReference type="ARBA" id="ARBA00023306"/>
    </source>
</evidence>
<dbReference type="InterPro" id="IPR017904">
    <property type="entry name" value="ADF/Cofilin"/>
</dbReference>
<dbReference type="GO" id="GO:1902977">
    <property type="term" value="P:mitotic DNA replication preinitiation complex assembly"/>
    <property type="evidence" value="ECO:0007669"/>
    <property type="project" value="TreeGrafter"/>
</dbReference>
<dbReference type="SMART" id="SM00102">
    <property type="entry name" value="ADF"/>
    <property type="match status" value="1"/>
</dbReference>
<dbReference type="PANTHER" id="PTHR10507">
    <property type="entry name" value="CDC45-RELATED PROTEIN"/>
    <property type="match status" value="1"/>
</dbReference>
<dbReference type="Pfam" id="PF02724">
    <property type="entry name" value="CDC45"/>
    <property type="match status" value="1"/>
</dbReference>
<dbReference type="GO" id="GO:0031261">
    <property type="term" value="C:DNA replication preinitiation complex"/>
    <property type="evidence" value="ECO:0007669"/>
    <property type="project" value="TreeGrafter"/>
</dbReference>
<feature type="compositionally biased region" description="Acidic residues" evidence="10">
    <location>
        <begin position="255"/>
        <end position="298"/>
    </location>
</feature>
<evidence type="ECO:0000256" key="3">
    <source>
        <dbReference type="ARBA" id="ARBA00010727"/>
    </source>
</evidence>
<dbReference type="PROSITE" id="PS51263">
    <property type="entry name" value="ADF_H"/>
    <property type="match status" value="1"/>
</dbReference>
<evidence type="ECO:0000256" key="1">
    <source>
        <dbReference type="ARBA" id="ARBA00004109"/>
    </source>
</evidence>
<dbReference type="GO" id="GO:0003697">
    <property type="term" value="F:single-stranded DNA binding"/>
    <property type="evidence" value="ECO:0007669"/>
    <property type="project" value="TreeGrafter"/>
</dbReference>
<evidence type="ECO:0000313" key="12">
    <source>
        <dbReference type="EMBL" id="KAJ3216522.1"/>
    </source>
</evidence>
<name>A0AAD5TYR4_9FUNG</name>
<evidence type="ECO:0000256" key="4">
    <source>
        <dbReference type="ARBA" id="ARBA00015630"/>
    </source>
</evidence>
<dbReference type="SUPFAM" id="SSF55753">
    <property type="entry name" value="Actin depolymerizing proteins"/>
    <property type="match status" value="1"/>
</dbReference>
<dbReference type="GO" id="GO:0030042">
    <property type="term" value="P:actin filament depolymerization"/>
    <property type="evidence" value="ECO:0007669"/>
    <property type="project" value="InterPro"/>
</dbReference>
<dbReference type="InterPro" id="IPR029006">
    <property type="entry name" value="ADF-H/Gelsolin-like_dom_sf"/>
</dbReference>
<keyword evidence="7" id="KW-0539">Nucleus</keyword>
<evidence type="ECO:0000313" key="13">
    <source>
        <dbReference type="Proteomes" id="UP001211065"/>
    </source>
</evidence>
<feature type="compositionally biased region" description="Polar residues" evidence="10">
    <location>
        <begin position="429"/>
        <end position="441"/>
    </location>
</feature>
<evidence type="ECO:0000256" key="5">
    <source>
        <dbReference type="ARBA" id="ARBA00022705"/>
    </source>
</evidence>
<dbReference type="GO" id="GO:0015629">
    <property type="term" value="C:actin cytoskeleton"/>
    <property type="evidence" value="ECO:0007669"/>
    <property type="project" value="InterPro"/>
</dbReference>